<dbReference type="Gene3D" id="3.40.630.30">
    <property type="match status" value="1"/>
</dbReference>
<keyword evidence="5" id="KW-1185">Reference proteome</keyword>
<keyword evidence="4" id="KW-0689">Ribosomal protein</keyword>
<accession>A0A1G8X7X4</accession>
<evidence type="ECO:0000313" key="5">
    <source>
        <dbReference type="Proteomes" id="UP000199305"/>
    </source>
</evidence>
<keyword evidence="1" id="KW-0808">Transferase</keyword>
<keyword evidence="2" id="KW-0012">Acyltransferase</keyword>
<dbReference type="InterPro" id="IPR000182">
    <property type="entry name" value="GNAT_dom"/>
</dbReference>
<dbReference type="PANTHER" id="PTHR43877:SF2">
    <property type="entry name" value="AMINOALKYLPHOSPHONATE N-ACETYLTRANSFERASE-RELATED"/>
    <property type="match status" value="1"/>
</dbReference>
<organism evidence="4 5">
    <name type="scientific">Microbulbifer yueqingensis</name>
    <dbReference type="NCBI Taxonomy" id="658219"/>
    <lineage>
        <taxon>Bacteria</taxon>
        <taxon>Pseudomonadati</taxon>
        <taxon>Pseudomonadota</taxon>
        <taxon>Gammaproteobacteria</taxon>
        <taxon>Cellvibrionales</taxon>
        <taxon>Microbulbiferaceae</taxon>
        <taxon>Microbulbifer</taxon>
    </lineage>
</organism>
<feature type="domain" description="N-acetyltransferase" evidence="3">
    <location>
        <begin position="11"/>
        <end position="166"/>
    </location>
</feature>
<dbReference type="SUPFAM" id="SSF55729">
    <property type="entry name" value="Acyl-CoA N-acyltransferases (Nat)"/>
    <property type="match status" value="1"/>
</dbReference>
<dbReference type="PANTHER" id="PTHR43877">
    <property type="entry name" value="AMINOALKYLPHOSPHONATE N-ACETYLTRANSFERASE-RELATED-RELATED"/>
    <property type="match status" value="1"/>
</dbReference>
<reference evidence="5" key="1">
    <citation type="submission" date="2016-10" db="EMBL/GenBank/DDBJ databases">
        <authorList>
            <person name="Varghese N."/>
            <person name="Submissions S."/>
        </authorList>
    </citation>
    <scope>NUCLEOTIDE SEQUENCE [LARGE SCALE GENOMIC DNA]</scope>
    <source>
        <strain evidence="5">CGMCC 1.10658</strain>
    </source>
</reference>
<gene>
    <name evidence="4" type="ORF">SAMN05216212_1002</name>
</gene>
<dbReference type="GO" id="GO:0005840">
    <property type="term" value="C:ribosome"/>
    <property type="evidence" value="ECO:0007669"/>
    <property type="project" value="UniProtKB-KW"/>
</dbReference>
<dbReference type="STRING" id="658219.SAMN05216212_1002"/>
<dbReference type="GO" id="GO:0016747">
    <property type="term" value="F:acyltransferase activity, transferring groups other than amino-acyl groups"/>
    <property type="evidence" value="ECO:0007669"/>
    <property type="project" value="InterPro"/>
</dbReference>
<dbReference type="PROSITE" id="PS51186">
    <property type="entry name" value="GNAT"/>
    <property type="match status" value="1"/>
</dbReference>
<keyword evidence="4" id="KW-0687">Ribonucleoprotein</keyword>
<protein>
    <submittedName>
        <fullName evidence="4">Ribosomal protein S18 acetylase RimI</fullName>
    </submittedName>
</protein>
<dbReference type="InterPro" id="IPR050832">
    <property type="entry name" value="Bact_Acetyltransf"/>
</dbReference>
<dbReference type="Proteomes" id="UP000199305">
    <property type="component" value="Unassembled WGS sequence"/>
</dbReference>
<name>A0A1G8X7X4_9GAMM</name>
<dbReference type="InterPro" id="IPR016181">
    <property type="entry name" value="Acyl_CoA_acyltransferase"/>
</dbReference>
<dbReference type="EMBL" id="FNFH01000002">
    <property type="protein sequence ID" value="SDJ86789.1"/>
    <property type="molecule type" value="Genomic_DNA"/>
</dbReference>
<proteinExistence type="predicted"/>
<evidence type="ECO:0000313" key="4">
    <source>
        <dbReference type="EMBL" id="SDJ86789.1"/>
    </source>
</evidence>
<dbReference type="Pfam" id="PF00583">
    <property type="entry name" value="Acetyltransf_1"/>
    <property type="match status" value="1"/>
</dbReference>
<sequence>MSEVVEAPVEVKLADYTDARQGEDIIALMDHYARDPFGGGEPLSQFCREQLVKKLAGFPGAFTVLAYQGGRAIGLVNCFTGFSTFQCAPLVNIHDVVVHRDARGAGVCSAMLELVAAEARARGCGKLTMEVLEKNLPAQTAYRKAGFKPYTLDESHGAAIFWQRYL</sequence>
<evidence type="ECO:0000259" key="3">
    <source>
        <dbReference type="PROSITE" id="PS51186"/>
    </source>
</evidence>
<evidence type="ECO:0000256" key="1">
    <source>
        <dbReference type="ARBA" id="ARBA00022679"/>
    </source>
</evidence>
<dbReference type="OrthoDB" id="9799601at2"/>
<dbReference type="CDD" id="cd04301">
    <property type="entry name" value="NAT_SF"/>
    <property type="match status" value="1"/>
</dbReference>
<dbReference type="AlphaFoldDB" id="A0A1G8X7X4"/>
<evidence type="ECO:0000256" key="2">
    <source>
        <dbReference type="ARBA" id="ARBA00023315"/>
    </source>
</evidence>
<dbReference type="RefSeq" id="WP_091509426.1">
    <property type="nucleotide sequence ID" value="NZ_FNFH01000002.1"/>
</dbReference>